<evidence type="ECO:0000256" key="1">
    <source>
        <dbReference type="SAM" id="MobiDB-lite"/>
    </source>
</evidence>
<dbReference type="OrthoDB" id="2757087at2759"/>
<name>A0A4Q9N098_9APHY</name>
<gene>
    <name evidence="2" type="ORF">BD311DRAFT_774409</name>
</gene>
<proteinExistence type="predicted"/>
<feature type="region of interest" description="Disordered" evidence="1">
    <location>
        <begin position="248"/>
        <end position="305"/>
    </location>
</feature>
<evidence type="ECO:0000313" key="2">
    <source>
        <dbReference type="EMBL" id="TBU33287.1"/>
    </source>
</evidence>
<accession>A0A4Q9N098</accession>
<dbReference type="EMBL" id="ML143391">
    <property type="protein sequence ID" value="TBU33287.1"/>
    <property type="molecule type" value="Genomic_DNA"/>
</dbReference>
<feature type="compositionally biased region" description="Low complexity" evidence="1">
    <location>
        <begin position="275"/>
        <end position="287"/>
    </location>
</feature>
<organism evidence="2">
    <name type="scientific">Dichomitus squalens</name>
    <dbReference type="NCBI Taxonomy" id="114155"/>
    <lineage>
        <taxon>Eukaryota</taxon>
        <taxon>Fungi</taxon>
        <taxon>Dikarya</taxon>
        <taxon>Basidiomycota</taxon>
        <taxon>Agaricomycotina</taxon>
        <taxon>Agaricomycetes</taxon>
        <taxon>Polyporales</taxon>
        <taxon>Polyporaceae</taxon>
        <taxon>Dichomitus</taxon>
    </lineage>
</organism>
<sequence>MNAVALHANLVSMTAGTADTRWASLRAQAEAFRGDAFRAKLQQEARIEPARQCEADKLQAKELEAVKFVAPRRFVAPRPCWSLSRILSWQEQDELEAPSKASLDEASPTRTVSGFYRMQSVPPQSGVAHDVHQYAGRGGIIGKLLLAAGRRRWENEDSNEAPAWPPASELIACPPNWGKARATDAAVGRAVVLHPVSRSDDSYFPPPGLHAPALGLNLPRATLRSAVSSSHFIGSDGTEWPIPPTECMQASSPSLSPVASDDEPFTTEGDEVHTPSCSPACSSVASSLPRTPAHKGGSLAQTTKGDCGSRWGVIGEGRPVLVCPQTPLLWSRELVLDSPISSWVADLESQVGSRYNSESEWSSGSEYDSEEDVWSDVEIASNRG</sequence>
<dbReference type="Proteomes" id="UP000292957">
    <property type="component" value="Unassembled WGS sequence"/>
</dbReference>
<protein>
    <submittedName>
        <fullName evidence="2">Uncharacterized protein</fullName>
    </submittedName>
</protein>
<feature type="region of interest" description="Disordered" evidence="1">
    <location>
        <begin position="354"/>
        <end position="384"/>
    </location>
</feature>
<reference evidence="2" key="1">
    <citation type="submission" date="2019-01" db="EMBL/GenBank/DDBJ databases">
        <title>Draft genome sequences of three monokaryotic isolates of the white-rot basidiomycete fungus Dichomitus squalens.</title>
        <authorList>
            <consortium name="DOE Joint Genome Institute"/>
            <person name="Lopez S.C."/>
            <person name="Andreopoulos B."/>
            <person name="Pangilinan J."/>
            <person name="Lipzen A."/>
            <person name="Riley R."/>
            <person name="Ahrendt S."/>
            <person name="Ng V."/>
            <person name="Barry K."/>
            <person name="Daum C."/>
            <person name="Grigoriev I.V."/>
            <person name="Hilden K.S."/>
            <person name="Makela M.R."/>
            <person name="de Vries R.P."/>
        </authorList>
    </citation>
    <scope>NUCLEOTIDE SEQUENCE [LARGE SCALE GENOMIC DNA]</scope>
    <source>
        <strain evidence="2">OM18370.1</strain>
    </source>
</reference>
<dbReference type="AlphaFoldDB" id="A0A4Q9N098"/>
<feature type="compositionally biased region" description="Polar residues" evidence="1">
    <location>
        <begin position="354"/>
        <end position="366"/>
    </location>
</feature>
<feature type="compositionally biased region" description="Acidic residues" evidence="1">
    <location>
        <begin position="260"/>
        <end position="269"/>
    </location>
</feature>
<feature type="compositionally biased region" description="Polar residues" evidence="1">
    <location>
        <begin position="248"/>
        <end position="257"/>
    </location>
</feature>